<sequence>MTLISLLLLATLVPSPTRSGKIYLHLILFNLASVDVGIINGTEAKPHSRPYMVSVQRNGKHTCGGFLVSEHFVMTAAHCWNYSNIGEKLTVVLGAHELQKSNSALGRVAVKFYHIHPMYDSERLLNDIMLLQVNHQTHTWIPIPTKDKDIKAKQACSVAGWGRQETNGSVSKRLMEVDVRVMDNKLCQKYWRTVYSALRMVCAERGFCQGDSGGPLVCKGTAVGIVSFTDSKSCNSPKMLPNVYTKISKFLPWINGIKQDSRKAGL</sequence>
<dbReference type="SUPFAM" id="SSF50494">
    <property type="entry name" value="Trypsin-like serine proteases"/>
    <property type="match status" value="1"/>
</dbReference>
<evidence type="ECO:0000256" key="5">
    <source>
        <dbReference type="SAM" id="SignalP"/>
    </source>
</evidence>
<dbReference type="PROSITE" id="PS00134">
    <property type="entry name" value="TRYPSIN_HIS"/>
    <property type="match status" value="1"/>
</dbReference>
<dbReference type="Proteomes" id="UP000694621">
    <property type="component" value="Unplaced"/>
</dbReference>
<keyword evidence="4" id="KW-1015">Disulfide bond</keyword>
<dbReference type="InterPro" id="IPR043504">
    <property type="entry name" value="Peptidase_S1_PA_chymotrypsin"/>
</dbReference>
<dbReference type="GO" id="GO:0004252">
    <property type="term" value="F:serine-type endopeptidase activity"/>
    <property type="evidence" value="ECO:0007669"/>
    <property type="project" value="InterPro"/>
</dbReference>
<feature type="domain" description="Peptidase S1" evidence="6">
    <location>
        <begin position="38"/>
        <end position="259"/>
    </location>
</feature>
<dbReference type="PANTHER" id="PTHR24271">
    <property type="entry name" value="KALLIKREIN-RELATED"/>
    <property type="match status" value="1"/>
</dbReference>
<evidence type="ECO:0000256" key="4">
    <source>
        <dbReference type="ARBA" id="ARBA00023157"/>
    </source>
</evidence>
<dbReference type="InterPro" id="IPR001314">
    <property type="entry name" value="Peptidase_S1A"/>
</dbReference>
<reference evidence="7" key="1">
    <citation type="submission" date="2025-08" db="UniProtKB">
        <authorList>
            <consortium name="Ensembl"/>
        </authorList>
    </citation>
    <scope>IDENTIFICATION</scope>
</reference>
<dbReference type="FunFam" id="2.40.10.10:FF:000036">
    <property type="entry name" value="Trypsin beta"/>
    <property type="match status" value="1"/>
</dbReference>
<organism evidence="7 8">
    <name type="scientific">Astyanax mexicanus</name>
    <name type="common">Blind cave fish</name>
    <name type="synonym">Astyanax fasciatus mexicanus</name>
    <dbReference type="NCBI Taxonomy" id="7994"/>
    <lineage>
        <taxon>Eukaryota</taxon>
        <taxon>Metazoa</taxon>
        <taxon>Chordata</taxon>
        <taxon>Craniata</taxon>
        <taxon>Vertebrata</taxon>
        <taxon>Euteleostomi</taxon>
        <taxon>Actinopterygii</taxon>
        <taxon>Neopterygii</taxon>
        <taxon>Teleostei</taxon>
        <taxon>Ostariophysi</taxon>
        <taxon>Characiformes</taxon>
        <taxon>Characoidei</taxon>
        <taxon>Acestrorhamphidae</taxon>
        <taxon>Acestrorhamphinae</taxon>
        <taxon>Astyanax</taxon>
    </lineage>
</organism>
<dbReference type="FunFam" id="2.40.10.10:FF:000068">
    <property type="entry name" value="transmembrane protease serine 2"/>
    <property type="match status" value="1"/>
</dbReference>
<proteinExistence type="predicted"/>
<dbReference type="PROSITE" id="PS50240">
    <property type="entry name" value="TRYPSIN_DOM"/>
    <property type="match status" value="1"/>
</dbReference>
<keyword evidence="1" id="KW-0645">Protease</keyword>
<accession>A0A8B9K613</accession>
<evidence type="ECO:0000256" key="1">
    <source>
        <dbReference type="ARBA" id="ARBA00022670"/>
    </source>
</evidence>
<dbReference type="InterPro" id="IPR009003">
    <property type="entry name" value="Peptidase_S1_PA"/>
</dbReference>
<keyword evidence="2" id="KW-0378">Hydrolase</keyword>
<dbReference type="AlphaFoldDB" id="A0A8B9K613"/>
<dbReference type="Pfam" id="PF00089">
    <property type="entry name" value="Trypsin"/>
    <property type="match status" value="1"/>
</dbReference>
<keyword evidence="5" id="KW-0732">Signal</keyword>
<evidence type="ECO:0000313" key="7">
    <source>
        <dbReference type="Ensembl" id="ENSAMXP00005031956.1"/>
    </source>
</evidence>
<dbReference type="Gene3D" id="2.40.10.10">
    <property type="entry name" value="Trypsin-like serine proteases"/>
    <property type="match status" value="1"/>
</dbReference>
<dbReference type="GO" id="GO:0006508">
    <property type="term" value="P:proteolysis"/>
    <property type="evidence" value="ECO:0007669"/>
    <property type="project" value="UniProtKB-KW"/>
</dbReference>
<name>A0A8B9K613_ASTMX</name>
<protein>
    <submittedName>
        <fullName evidence="7">Si:dkey-78l4.13</fullName>
    </submittedName>
</protein>
<evidence type="ECO:0000256" key="2">
    <source>
        <dbReference type="ARBA" id="ARBA00022801"/>
    </source>
</evidence>
<feature type="signal peptide" evidence="5">
    <location>
        <begin position="1"/>
        <end position="19"/>
    </location>
</feature>
<dbReference type="PRINTS" id="PR00722">
    <property type="entry name" value="CHYMOTRYPSIN"/>
</dbReference>
<dbReference type="InterPro" id="IPR018114">
    <property type="entry name" value="TRYPSIN_HIS"/>
</dbReference>
<dbReference type="PANTHER" id="PTHR24271:SF87">
    <property type="entry name" value="ARGININE ESTERASE-LIKE-RELATED"/>
    <property type="match status" value="1"/>
</dbReference>
<dbReference type="Ensembl" id="ENSAMXT00005034947.1">
    <property type="protein sequence ID" value="ENSAMXP00005031956.1"/>
    <property type="gene ID" value="ENSAMXG00005015567.1"/>
</dbReference>
<dbReference type="InterPro" id="IPR001254">
    <property type="entry name" value="Trypsin_dom"/>
</dbReference>
<keyword evidence="3" id="KW-0720">Serine protease</keyword>
<dbReference type="SMART" id="SM00020">
    <property type="entry name" value="Tryp_SPc"/>
    <property type="match status" value="1"/>
</dbReference>
<evidence type="ECO:0000313" key="8">
    <source>
        <dbReference type="Proteomes" id="UP000694621"/>
    </source>
</evidence>
<evidence type="ECO:0000256" key="3">
    <source>
        <dbReference type="ARBA" id="ARBA00022825"/>
    </source>
</evidence>
<feature type="chain" id="PRO_5034926957" evidence="5">
    <location>
        <begin position="20"/>
        <end position="266"/>
    </location>
</feature>
<dbReference type="CDD" id="cd00190">
    <property type="entry name" value="Tryp_SPc"/>
    <property type="match status" value="1"/>
</dbReference>
<evidence type="ECO:0000259" key="6">
    <source>
        <dbReference type="PROSITE" id="PS50240"/>
    </source>
</evidence>